<gene>
    <name evidence="1" type="ORF">S03H2_54077</name>
</gene>
<accession>X1ICI6</accession>
<protein>
    <submittedName>
        <fullName evidence="1">Uncharacterized protein</fullName>
    </submittedName>
</protein>
<proteinExistence type="predicted"/>
<dbReference type="AlphaFoldDB" id="X1ICI6"/>
<name>X1ICI6_9ZZZZ</name>
<comment type="caution">
    <text evidence="1">The sequence shown here is derived from an EMBL/GenBank/DDBJ whole genome shotgun (WGS) entry which is preliminary data.</text>
</comment>
<reference evidence="1" key="1">
    <citation type="journal article" date="2014" name="Front. Microbiol.">
        <title>High frequency of phylogenetically diverse reductive dehalogenase-homologous genes in deep subseafloor sedimentary metagenomes.</title>
        <authorList>
            <person name="Kawai M."/>
            <person name="Futagami T."/>
            <person name="Toyoda A."/>
            <person name="Takaki Y."/>
            <person name="Nishi S."/>
            <person name="Hori S."/>
            <person name="Arai W."/>
            <person name="Tsubouchi T."/>
            <person name="Morono Y."/>
            <person name="Uchiyama I."/>
            <person name="Ito T."/>
            <person name="Fujiyama A."/>
            <person name="Inagaki F."/>
            <person name="Takami H."/>
        </authorList>
    </citation>
    <scope>NUCLEOTIDE SEQUENCE</scope>
    <source>
        <strain evidence="1">Expedition CK06-06</strain>
    </source>
</reference>
<evidence type="ECO:0000313" key="1">
    <source>
        <dbReference type="EMBL" id="GAH63834.1"/>
    </source>
</evidence>
<sequence length="79" mass="8652">MSTGLEMEVDACINDFTDKTTTGTHAITMESTVINNGSRSMKVAFDGVTSDVAYAYKTIAEQTGIYVRGYFRINALFLP</sequence>
<feature type="non-terminal residue" evidence="1">
    <location>
        <position position="79"/>
    </location>
</feature>
<organism evidence="1">
    <name type="scientific">marine sediment metagenome</name>
    <dbReference type="NCBI Taxonomy" id="412755"/>
    <lineage>
        <taxon>unclassified sequences</taxon>
        <taxon>metagenomes</taxon>
        <taxon>ecological metagenomes</taxon>
    </lineage>
</organism>
<dbReference type="EMBL" id="BARU01034446">
    <property type="protein sequence ID" value="GAH63834.1"/>
    <property type="molecule type" value="Genomic_DNA"/>
</dbReference>